<dbReference type="PANTHER" id="PTHR22988:SF75">
    <property type="entry name" value="MYOSIN-16-LIKE"/>
    <property type="match status" value="1"/>
</dbReference>
<dbReference type="Pfam" id="PF00877">
    <property type="entry name" value="NLPC_P60"/>
    <property type="match status" value="1"/>
</dbReference>
<dbReference type="InterPro" id="IPR000064">
    <property type="entry name" value="NLP_P60_dom"/>
</dbReference>
<feature type="compositionally biased region" description="Basic and acidic residues" evidence="7">
    <location>
        <begin position="272"/>
        <end position="296"/>
    </location>
</feature>
<dbReference type="RefSeq" id="WP_028529932.1">
    <property type="nucleotide sequence ID" value="NZ_CABLBR010000037.1"/>
</dbReference>
<evidence type="ECO:0000256" key="8">
    <source>
        <dbReference type="SAM" id="SignalP"/>
    </source>
</evidence>
<evidence type="ECO:0000256" key="7">
    <source>
        <dbReference type="SAM" id="MobiDB-lite"/>
    </source>
</evidence>
<proteinExistence type="inferred from homology"/>
<name>A0ABY5VDG7_9FIRM</name>
<dbReference type="Gene3D" id="3.90.1720.10">
    <property type="entry name" value="endopeptidase domain like (from Nostoc punctiforme)"/>
    <property type="match status" value="1"/>
</dbReference>
<evidence type="ECO:0000256" key="2">
    <source>
        <dbReference type="ARBA" id="ARBA00022670"/>
    </source>
</evidence>
<evidence type="ECO:0000259" key="9">
    <source>
        <dbReference type="PROSITE" id="PS51935"/>
    </source>
</evidence>
<gene>
    <name evidence="10" type="ORF">NQ502_12860</name>
</gene>
<dbReference type="SUPFAM" id="SSF90257">
    <property type="entry name" value="Myosin rod fragments"/>
    <property type="match status" value="1"/>
</dbReference>
<evidence type="ECO:0000256" key="1">
    <source>
        <dbReference type="ARBA" id="ARBA00007074"/>
    </source>
</evidence>
<protein>
    <submittedName>
        <fullName evidence="10">NlpC/P60 family protein</fullName>
    </submittedName>
</protein>
<dbReference type="InterPro" id="IPR057309">
    <property type="entry name" value="PcsB_CC"/>
</dbReference>
<dbReference type="InterPro" id="IPR038765">
    <property type="entry name" value="Papain-like_cys_pep_sf"/>
</dbReference>
<dbReference type="Gene3D" id="6.10.250.3150">
    <property type="match status" value="1"/>
</dbReference>
<dbReference type="SUPFAM" id="SSF57997">
    <property type="entry name" value="Tropomyosin"/>
    <property type="match status" value="1"/>
</dbReference>
<keyword evidence="6" id="KW-0175">Coiled coil</keyword>
<keyword evidence="4" id="KW-0378">Hydrolase</keyword>
<dbReference type="Pfam" id="PF24568">
    <property type="entry name" value="CC_PcsB"/>
    <property type="match status" value="1"/>
</dbReference>
<feature type="compositionally biased region" description="Acidic residues" evidence="7">
    <location>
        <begin position="327"/>
        <end position="340"/>
    </location>
</feature>
<evidence type="ECO:0000313" key="11">
    <source>
        <dbReference type="Proteomes" id="UP001060164"/>
    </source>
</evidence>
<keyword evidence="11" id="KW-1185">Reference proteome</keyword>
<organism evidence="10 11">
    <name type="scientific">Ruminococcus gauvreauii</name>
    <dbReference type="NCBI Taxonomy" id="438033"/>
    <lineage>
        <taxon>Bacteria</taxon>
        <taxon>Bacillati</taxon>
        <taxon>Bacillota</taxon>
        <taxon>Clostridia</taxon>
        <taxon>Eubacteriales</taxon>
        <taxon>Oscillospiraceae</taxon>
        <taxon>Ruminococcus</taxon>
    </lineage>
</organism>
<evidence type="ECO:0000256" key="6">
    <source>
        <dbReference type="SAM" id="Coils"/>
    </source>
</evidence>
<feature type="domain" description="NlpC/P60" evidence="9">
    <location>
        <begin position="384"/>
        <end position="501"/>
    </location>
</feature>
<dbReference type="PROSITE" id="PS51935">
    <property type="entry name" value="NLPC_P60"/>
    <property type="match status" value="1"/>
</dbReference>
<evidence type="ECO:0000256" key="3">
    <source>
        <dbReference type="ARBA" id="ARBA00022729"/>
    </source>
</evidence>
<keyword evidence="5" id="KW-0788">Thiol protease</keyword>
<evidence type="ECO:0000256" key="5">
    <source>
        <dbReference type="ARBA" id="ARBA00022807"/>
    </source>
</evidence>
<feature type="signal peptide" evidence="8">
    <location>
        <begin position="1"/>
        <end position="24"/>
    </location>
</feature>
<comment type="similarity">
    <text evidence="1">Belongs to the peptidase C40 family.</text>
</comment>
<accession>A0ABY5VDG7</accession>
<dbReference type="EMBL" id="CP102290">
    <property type="protein sequence ID" value="UWP58267.1"/>
    <property type="molecule type" value="Genomic_DNA"/>
</dbReference>
<evidence type="ECO:0000256" key="4">
    <source>
        <dbReference type="ARBA" id="ARBA00022801"/>
    </source>
</evidence>
<sequence length="501" mass="54684">MRKKIVCLFLGLVMMLSQTMTVLATTEDQLRQEKNQAESQLSETNSVINSLSERQTQIQSEINAMDADMVDLMIQIDAAKTDIANTETEIANTENDITNKKAEIEQTKKDLQDAEDDRDRQYEDMKKRIQYIYENGGDAAWIKMIFEAEDFSKVLNRADYAQSLHDYDRDQLEQYVAVVNQVTELKKNLEAQKAELEAQKAELETQKASLESQKADLEGQQADLQARIDEKQAASSDYASQIATARQQAAEISNLIAQQEAELNRLAEERRRAEEEAARQAAAEEARRQAAAEEAQRQQQSSNDESSTDSESDSDSGNVLENTSDSGTDDNDDTGSDSDTDSSSSDNDESSGGSSSDSGSSSSSDDSGTSGGSYEEEPSYSQGGSSGSAIVAYADQFVGNPYVWGGNSLTNGIDCSHFVWQVLKNCGVYSGGYTTSGGWRSLGQPVASLSEARAGDVICYSGHVAIYDGYGGIVEAKGSQWGITHDRSADCKTILAIRRFT</sequence>
<dbReference type="Proteomes" id="UP001060164">
    <property type="component" value="Chromosome"/>
</dbReference>
<dbReference type="SUPFAM" id="SSF54001">
    <property type="entry name" value="Cysteine proteinases"/>
    <property type="match status" value="1"/>
</dbReference>
<keyword evidence="2" id="KW-0645">Protease</keyword>
<feature type="compositionally biased region" description="Low complexity" evidence="7">
    <location>
        <begin position="341"/>
        <end position="368"/>
    </location>
</feature>
<keyword evidence="3 8" id="KW-0732">Signal</keyword>
<dbReference type="InterPro" id="IPR050839">
    <property type="entry name" value="Rho-assoc_Ser/Thr_Kinase"/>
</dbReference>
<feature type="chain" id="PRO_5046368601" evidence="8">
    <location>
        <begin position="25"/>
        <end position="501"/>
    </location>
</feature>
<feature type="coiled-coil region" evidence="6">
    <location>
        <begin position="20"/>
        <end position="124"/>
    </location>
</feature>
<evidence type="ECO:0000313" key="10">
    <source>
        <dbReference type="EMBL" id="UWP58267.1"/>
    </source>
</evidence>
<feature type="region of interest" description="Disordered" evidence="7">
    <location>
        <begin position="272"/>
        <end position="385"/>
    </location>
</feature>
<reference evidence="10" key="1">
    <citation type="journal article" date="2022" name="Cell">
        <title>Design, construction, and in vivo augmentation of a complex gut microbiome.</title>
        <authorList>
            <person name="Cheng A.G."/>
            <person name="Ho P.Y."/>
            <person name="Aranda-Diaz A."/>
            <person name="Jain S."/>
            <person name="Yu F.B."/>
            <person name="Meng X."/>
            <person name="Wang M."/>
            <person name="Iakiviak M."/>
            <person name="Nagashima K."/>
            <person name="Zhao A."/>
            <person name="Murugkar P."/>
            <person name="Patil A."/>
            <person name="Atabakhsh K."/>
            <person name="Weakley A."/>
            <person name="Yan J."/>
            <person name="Brumbaugh A.R."/>
            <person name="Higginbottom S."/>
            <person name="Dimas A."/>
            <person name="Shiver A.L."/>
            <person name="Deutschbauer A."/>
            <person name="Neff N."/>
            <person name="Sonnenburg J.L."/>
            <person name="Huang K.C."/>
            <person name="Fischbach M.A."/>
        </authorList>
    </citation>
    <scope>NUCLEOTIDE SEQUENCE</scope>
    <source>
        <strain evidence="10">DSM 19829</strain>
    </source>
</reference>
<dbReference type="PANTHER" id="PTHR22988">
    <property type="entry name" value="MYOTONIC DYSTROPHY S/T KINASE-RELATED"/>
    <property type="match status" value="1"/>
</dbReference>